<dbReference type="AlphaFoldDB" id="A0A437LYQ4"/>
<reference evidence="4 5" key="1">
    <citation type="submission" date="2019-01" db="EMBL/GenBank/DDBJ databases">
        <authorList>
            <person name="Chen W.-M."/>
        </authorList>
    </citation>
    <scope>NUCLEOTIDE SEQUENCE [LARGE SCALE GENOMIC DNA]</scope>
    <source>
        <strain evidence="4 5">CCP-7</strain>
    </source>
</reference>
<sequence>MRSDPASPPAPGAAVLPPLPSPARLQQLLFDAARLGRIDVLPALLEAGVDIEARDDKGHTPLILASYNGHAAATEALIKAGARVDAPDSARGNTALMGVVFKGYEAFVDRLLIAGADPERANHAGQTALMMAAMFGRTAIIDRLLAAGADPLRVDAVGNSAWSVARGQGNEVIVQRLMAGRRARQSRH</sequence>
<dbReference type="RefSeq" id="WP_127745814.1">
    <property type="nucleotide sequence ID" value="NZ_SACN01000003.1"/>
</dbReference>
<evidence type="ECO:0000313" key="5">
    <source>
        <dbReference type="Proteomes" id="UP000282971"/>
    </source>
</evidence>
<protein>
    <submittedName>
        <fullName evidence="4">Ankyrin repeat domain-containing protein</fullName>
    </submittedName>
</protein>
<name>A0A437LYQ4_9SPHN</name>
<dbReference type="PANTHER" id="PTHR24171:SF9">
    <property type="entry name" value="ANKYRIN REPEAT DOMAIN-CONTAINING PROTEIN 39"/>
    <property type="match status" value="1"/>
</dbReference>
<organism evidence="4 5">
    <name type="scientific">Sphingomonas crocodyli</name>
    <dbReference type="NCBI Taxonomy" id="1979270"/>
    <lineage>
        <taxon>Bacteria</taxon>
        <taxon>Pseudomonadati</taxon>
        <taxon>Pseudomonadota</taxon>
        <taxon>Alphaproteobacteria</taxon>
        <taxon>Sphingomonadales</taxon>
        <taxon>Sphingomonadaceae</taxon>
        <taxon>Sphingomonas</taxon>
    </lineage>
</organism>
<dbReference type="EMBL" id="SACN01000003">
    <property type="protein sequence ID" value="RVT90559.1"/>
    <property type="molecule type" value="Genomic_DNA"/>
</dbReference>
<feature type="repeat" description="ANK" evidence="3">
    <location>
        <begin position="124"/>
        <end position="156"/>
    </location>
</feature>
<dbReference type="InterPro" id="IPR036770">
    <property type="entry name" value="Ankyrin_rpt-contain_sf"/>
</dbReference>
<dbReference type="PROSITE" id="PS50088">
    <property type="entry name" value="ANK_REPEAT"/>
    <property type="match status" value="3"/>
</dbReference>
<dbReference type="PROSITE" id="PS50297">
    <property type="entry name" value="ANK_REP_REGION"/>
    <property type="match status" value="2"/>
</dbReference>
<gene>
    <name evidence="4" type="ORF">EOD43_19055</name>
</gene>
<feature type="repeat" description="ANK" evidence="3">
    <location>
        <begin position="57"/>
        <end position="89"/>
    </location>
</feature>
<feature type="repeat" description="ANK" evidence="3">
    <location>
        <begin position="29"/>
        <end position="56"/>
    </location>
</feature>
<accession>A0A437LYQ4</accession>
<evidence type="ECO:0000313" key="4">
    <source>
        <dbReference type="EMBL" id="RVT90559.1"/>
    </source>
</evidence>
<dbReference type="InterPro" id="IPR002110">
    <property type="entry name" value="Ankyrin_rpt"/>
</dbReference>
<keyword evidence="5" id="KW-1185">Reference proteome</keyword>
<evidence type="ECO:0000256" key="2">
    <source>
        <dbReference type="ARBA" id="ARBA00023043"/>
    </source>
</evidence>
<dbReference type="OrthoDB" id="671583at2"/>
<dbReference type="SMART" id="SM00248">
    <property type="entry name" value="ANK"/>
    <property type="match status" value="4"/>
</dbReference>
<keyword evidence="2 3" id="KW-0040">ANK repeat</keyword>
<dbReference type="Pfam" id="PF12796">
    <property type="entry name" value="Ank_2"/>
    <property type="match status" value="1"/>
</dbReference>
<evidence type="ECO:0000256" key="1">
    <source>
        <dbReference type="ARBA" id="ARBA00022737"/>
    </source>
</evidence>
<dbReference type="Pfam" id="PF00023">
    <property type="entry name" value="Ank"/>
    <property type="match status" value="1"/>
</dbReference>
<dbReference type="PANTHER" id="PTHR24171">
    <property type="entry name" value="ANKYRIN REPEAT DOMAIN-CONTAINING PROTEIN 39-RELATED"/>
    <property type="match status" value="1"/>
</dbReference>
<dbReference type="Gene3D" id="1.25.40.20">
    <property type="entry name" value="Ankyrin repeat-containing domain"/>
    <property type="match status" value="3"/>
</dbReference>
<proteinExistence type="predicted"/>
<dbReference type="SUPFAM" id="SSF48403">
    <property type="entry name" value="Ankyrin repeat"/>
    <property type="match status" value="1"/>
</dbReference>
<keyword evidence="1" id="KW-0677">Repeat</keyword>
<evidence type="ECO:0000256" key="3">
    <source>
        <dbReference type="PROSITE-ProRule" id="PRU00023"/>
    </source>
</evidence>
<dbReference type="Proteomes" id="UP000282971">
    <property type="component" value="Unassembled WGS sequence"/>
</dbReference>
<comment type="caution">
    <text evidence="4">The sequence shown here is derived from an EMBL/GenBank/DDBJ whole genome shotgun (WGS) entry which is preliminary data.</text>
</comment>